<dbReference type="PANTHER" id="PTHR24567">
    <property type="entry name" value="CRP FAMILY TRANSCRIPTIONAL REGULATORY PROTEIN"/>
    <property type="match status" value="1"/>
</dbReference>
<keyword evidence="3" id="KW-0804">Transcription</keyword>
<dbReference type="InterPro" id="IPR050397">
    <property type="entry name" value="Env_Response_Regulators"/>
</dbReference>
<keyword evidence="1" id="KW-0805">Transcription regulation</keyword>
<dbReference type="SUPFAM" id="SSF51206">
    <property type="entry name" value="cAMP-binding domain-like"/>
    <property type="match status" value="1"/>
</dbReference>
<evidence type="ECO:0000313" key="8">
    <source>
        <dbReference type="Proteomes" id="UP001157440"/>
    </source>
</evidence>
<dbReference type="Pfam" id="PF13545">
    <property type="entry name" value="HTH_Crp_2"/>
    <property type="match status" value="1"/>
</dbReference>
<dbReference type="EMBL" id="BSPL01000009">
    <property type="protein sequence ID" value="GLS69007.1"/>
    <property type="molecule type" value="Genomic_DNA"/>
</dbReference>
<protein>
    <submittedName>
        <fullName evidence="7">Crp/Fnr family transcriptional regulator</fullName>
    </submittedName>
</protein>
<reference evidence="8" key="1">
    <citation type="journal article" date="2019" name="Int. J. Syst. Evol. Microbiol.">
        <title>The Global Catalogue of Microorganisms (GCM) 10K type strain sequencing project: providing services to taxonomists for standard genome sequencing and annotation.</title>
        <authorList>
            <consortium name="The Broad Institute Genomics Platform"/>
            <consortium name="The Broad Institute Genome Sequencing Center for Infectious Disease"/>
            <person name="Wu L."/>
            <person name="Ma J."/>
        </authorList>
    </citation>
    <scope>NUCLEOTIDE SEQUENCE [LARGE SCALE GENOMIC DNA]</scope>
    <source>
        <strain evidence="8">NBRC 103632</strain>
    </source>
</reference>
<dbReference type="InterPro" id="IPR018490">
    <property type="entry name" value="cNMP-bd_dom_sf"/>
</dbReference>
<gene>
    <name evidence="7" type="ORF">GCM10007890_10190</name>
</gene>
<dbReference type="InterPro" id="IPR012318">
    <property type="entry name" value="HTH_CRP"/>
</dbReference>
<dbReference type="CDD" id="cd00038">
    <property type="entry name" value="CAP_ED"/>
    <property type="match status" value="1"/>
</dbReference>
<dbReference type="Gene3D" id="2.60.120.10">
    <property type="entry name" value="Jelly Rolls"/>
    <property type="match status" value="1"/>
</dbReference>
<dbReference type="GO" id="GO:0003677">
    <property type="term" value="F:DNA binding"/>
    <property type="evidence" value="ECO:0007669"/>
    <property type="project" value="UniProtKB-KW"/>
</dbReference>
<dbReference type="InterPro" id="IPR036388">
    <property type="entry name" value="WH-like_DNA-bd_sf"/>
</dbReference>
<dbReference type="GO" id="GO:0005829">
    <property type="term" value="C:cytosol"/>
    <property type="evidence" value="ECO:0007669"/>
    <property type="project" value="TreeGrafter"/>
</dbReference>
<dbReference type="Gene3D" id="1.10.10.10">
    <property type="entry name" value="Winged helix-like DNA-binding domain superfamily/Winged helix DNA-binding domain"/>
    <property type="match status" value="1"/>
</dbReference>
<dbReference type="PROSITE" id="PS51063">
    <property type="entry name" value="HTH_CRP_2"/>
    <property type="match status" value="1"/>
</dbReference>
<dbReference type="PANTHER" id="PTHR24567:SF68">
    <property type="entry name" value="DNA-BINDING TRANSCRIPTIONAL DUAL REGULATOR CRP"/>
    <property type="match status" value="1"/>
</dbReference>
<feature type="region of interest" description="Disordered" evidence="4">
    <location>
        <begin position="1"/>
        <end position="23"/>
    </location>
</feature>
<evidence type="ECO:0000259" key="5">
    <source>
        <dbReference type="PROSITE" id="PS50042"/>
    </source>
</evidence>
<organism evidence="7 8">
    <name type="scientific">Methylobacterium tardum</name>
    <dbReference type="NCBI Taxonomy" id="374432"/>
    <lineage>
        <taxon>Bacteria</taxon>
        <taxon>Pseudomonadati</taxon>
        <taxon>Pseudomonadota</taxon>
        <taxon>Alphaproteobacteria</taxon>
        <taxon>Hyphomicrobiales</taxon>
        <taxon>Methylobacteriaceae</taxon>
        <taxon>Methylobacterium</taxon>
    </lineage>
</organism>
<name>A0AA37TBP7_9HYPH</name>
<keyword evidence="2" id="KW-0238">DNA-binding</keyword>
<accession>A0AA37TBP7</accession>
<dbReference type="InterPro" id="IPR000595">
    <property type="entry name" value="cNMP-bd_dom"/>
</dbReference>
<feature type="domain" description="HTH crp-type" evidence="6">
    <location>
        <begin position="168"/>
        <end position="242"/>
    </location>
</feature>
<evidence type="ECO:0000313" key="7">
    <source>
        <dbReference type="EMBL" id="GLS69007.1"/>
    </source>
</evidence>
<dbReference type="InterPro" id="IPR014710">
    <property type="entry name" value="RmlC-like_jellyroll"/>
</dbReference>
<dbReference type="InterPro" id="IPR036390">
    <property type="entry name" value="WH_DNA-bd_sf"/>
</dbReference>
<feature type="compositionally biased region" description="Basic and acidic residues" evidence="4">
    <location>
        <begin position="8"/>
        <end position="18"/>
    </location>
</feature>
<dbReference type="Proteomes" id="UP001157440">
    <property type="component" value="Unassembled WGS sequence"/>
</dbReference>
<dbReference type="PROSITE" id="PS50042">
    <property type="entry name" value="CNMP_BINDING_3"/>
    <property type="match status" value="1"/>
</dbReference>
<evidence type="ECO:0000256" key="2">
    <source>
        <dbReference type="ARBA" id="ARBA00023125"/>
    </source>
</evidence>
<evidence type="ECO:0000256" key="4">
    <source>
        <dbReference type="SAM" id="MobiDB-lite"/>
    </source>
</evidence>
<sequence>MIGTAGRPAREGAREIMTDSRPNAADNPFLRKLERFVDLPEADRAALLKVSSNAYAVRAGTDLIREGDRPAGVFLILDGFACRYKLRASGTRQIMAYLVSGDACDFDVALLEAMDHSIATLSDCKVLRIAPETIRELVQRPAISSALRKSMLVDEATLREWLLNVGRRSSIERLAHLFCELHLRLRAVGRADEDRFDLPVTQQDLADTTGMTSVHVNRLLRELRQKGLIELRQKHLTILDLPRLRELAEFRSGYLHLGERAAA</sequence>
<evidence type="ECO:0000256" key="1">
    <source>
        <dbReference type="ARBA" id="ARBA00023015"/>
    </source>
</evidence>
<dbReference type="Pfam" id="PF00027">
    <property type="entry name" value="cNMP_binding"/>
    <property type="match status" value="1"/>
</dbReference>
<proteinExistence type="predicted"/>
<keyword evidence="8" id="KW-1185">Reference proteome</keyword>
<feature type="domain" description="Cyclic nucleotide-binding" evidence="5">
    <location>
        <begin position="35"/>
        <end position="102"/>
    </location>
</feature>
<dbReference type="SMART" id="SM00419">
    <property type="entry name" value="HTH_CRP"/>
    <property type="match status" value="1"/>
</dbReference>
<dbReference type="AlphaFoldDB" id="A0AA37TBP7"/>
<comment type="caution">
    <text evidence="7">The sequence shown here is derived from an EMBL/GenBank/DDBJ whole genome shotgun (WGS) entry which is preliminary data.</text>
</comment>
<dbReference type="SUPFAM" id="SSF46785">
    <property type="entry name" value="Winged helix' DNA-binding domain"/>
    <property type="match status" value="1"/>
</dbReference>
<dbReference type="GO" id="GO:0003700">
    <property type="term" value="F:DNA-binding transcription factor activity"/>
    <property type="evidence" value="ECO:0007669"/>
    <property type="project" value="TreeGrafter"/>
</dbReference>
<evidence type="ECO:0000259" key="6">
    <source>
        <dbReference type="PROSITE" id="PS51063"/>
    </source>
</evidence>
<evidence type="ECO:0000256" key="3">
    <source>
        <dbReference type="ARBA" id="ARBA00023163"/>
    </source>
</evidence>